<dbReference type="RefSeq" id="WP_024922431.1">
    <property type="nucleotide sequence ID" value="NZ_MDEO01000036.1"/>
</dbReference>
<accession>A0A1C2DD89</accession>
<proteinExistence type="predicted"/>
<dbReference type="STRING" id="1566387.QV13_24230"/>
<name>A0A1C2DD89_9HYPH</name>
<comment type="caution">
    <text evidence="1">The sequence shown here is derived from an EMBL/GenBank/DDBJ whole genome shotgun (WGS) entry which is preliminary data.</text>
</comment>
<dbReference type="OrthoDB" id="7858450at2"/>
<evidence type="ECO:0000313" key="2">
    <source>
        <dbReference type="Proteomes" id="UP000094412"/>
    </source>
</evidence>
<organism evidence="1 2">
    <name type="scientific">Mesorhizobium hungaricum</name>
    <dbReference type="NCBI Taxonomy" id="1566387"/>
    <lineage>
        <taxon>Bacteria</taxon>
        <taxon>Pseudomonadati</taxon>
        <taxon>Pseudomonadota</taxon>
        <taxon>Alphaproteobacteria</taxon>
        <taxon>Hyphomicrobiales</taxon>
        <taxon>Phyllobacteriaceae</taxon>
        <taxon>Mesorhizobium</taxon>
    </lineage>
</organism>
<dbReference type="AlphaFoldDB" id="A0A1C2DD89"/>
<sequence length="139" mass="15836">MALPLYPSELPAPLRDTYQIGFGEGRFKSKNDAGPGNVRGRFSSTVHSVPFSTLLDTTQVGRFRYFYFEETKEGKLPFLIPDHSGDSYVWLDDDETSLLYEDGTPILMAETWLVLFDSLPTIKPRDIYWTVSFTLVVMP</sequence>
<dbReference type="Proteomes" id="UP000094412">
    <property type="component" value="Unassembled WGS sequence"/>
</dbReference>
<dbReference type="EMBL" id="MDEO01000036">
    <property type="protein sequence ID" value="OCX12709.1"/>
    <property type="molecule type" value="Genomic_DNA"/>
</dbReference>
<keyword evidence="2" id="KW-1185">Reference proteome</keyword>
<reference evidence="1 2" key="1">
    <citation type="submission" date="2016-08" db="EMBL/GenBank/DDBJ databases">
        <title>Whole genome sequence of Mesorhizobium sp. strain UASWS1009 isolated from industrial sewage.</title>
        <authorList>
            <person name="Crovadore J."/>
            <person name="Calmin G."/>
            <person name="Chablais R."/>
            <person name="Cochard B."/>
            <person name="Lefort F."/>
        </authorList>
    </citation>
    <scope>NUCLEOTIDE SEQUENCE [LARGE SCALE GENOMIC DNA]</scope>
    <source>
        <strain evidence="1 2">UASWS1009</strain>
    </source>
</reference>
<protein>
    <submittedName>
        <fullName evidence="1">Uncharacterized protein</fullName>
    </submittedName>
</protein>
<gene>
    <name evidence="1" type="ORF">QV13_24230</name>
</gene>
<evidence type="ECO:0000313" key="1">
    <source>
        <dbReference type="EMBL" id="OCX12709.1"/>
    </source>
</evidence>